<evidence type="ECO:0000313" key="2">
    <source>
        <dbReference type="Proteomes" id="UP000094828"/>
    </source>
</evidence>
<dbReference type="InterPro" id="IPR017850">
    <property type="entry name" value="Alkaline_phosphatase_core_sf"/>
</dbReference>
<dbReference type="AlphaFoldDB" id="A0A1C3E5H7"/>
<comment type="caution">
    <text evidence="1">The sequence shown here is derived from an EMBL/GenBank/DDBJ whole genome shotgun (WGS) entry which is preliminary data.</text>
</comment>
<dbReference type="Pfam" id="PF07394">
    <property type="entry name" value="DUF1501"/>
    <property type="match status" value="1"/>
</dbReference>
<name>A0A1C3E5H7_9PLAN</name>
<dbReference type="EMBL" id="LYDR01000152">
    <property type="protein sequence ID" value="ODA28506.1"/>
    <property type="molecule type" value="Genomic_DNA"/>
</dbReference>
<dbReference type="PROSITE" id="PS51318">
    <property type="entry name" value="TAT"/>
    <property type="match status" value="1"/>
</dbReference>
<dbReference type="PANTHER" id="PTHR43737">
    <property type="entry name" value="BLL7424 PROTEIN"/>
    <property type="match status" value="1"/>
</dbReference>
<organism evidence="1 2">
    <name type="scientific">Planctopirus hydrillae</name>
    <dbReference type="NCBI Taxonomy" id="1841610"/>
    <lineage>
        <taxon>Bacteria</taxon>
        <taxon>Pseudomonadati</taxon>
        <taxon>Planctomycetota</taxon>
        <taxon>Planctomycetia</taxon>
        <taxon>Planctomycetales</taxon>
        <taxon>Planctomycetaceae</taxon>
        <taxon>Planctopirus</taxon>
    </lineage>
</organism>
<dbReference type="SUPFAM" id="SSF53649">
    <property type="entry name" value="Alkaline phosphatase-like"/>
    <property type="match status" value="1"/>
</dbReference>
<dbReference type="Gene3D" id="3.40.720.10">
    <property type="entry name" value="Alkaline Phosphatase, subunit A"/>
    <property type="match status" value="1"/>
</dbReference>
<dbReference type="OrthoDB" id="127333at2"/>
<dbReference type="InterPro" id="IPR010869">
    <property type="entry name" value="DUF1501"/>
</dbReference>
<sequence length="485" mass="53756">MAFEIDPSTPRSILRRDFVKALTMAGLAAMATGEPRVVRANSDEPLVHPKPTADACILLWMAGGMAAPDTFDPKRYRPFEKGLAVAEMLSTFPAIDTSIDGVQICEGLENIAQILHRGTLIRSAVQPDLGSILHSRHQYHWHTGYVPPQTVACPHLGSWMAKVLGPRNPVMPAFINIGQRLEGVGESEELKAFTTAGFFGSEFGPMNLPFPEEAAQSVKPPQGMTNARFANRERLYRQLIDKNPHRDQLSDYQQQSMLRSLDNAYRLLSSKEREAFDITLEPKEVQEKYNTGRFGRGCLLARRLIENGARFVEVTTEYVPFLHWDTHANGHETVARMHQEIDRPIATLVQELDERGMLDRTLVIVASEFSRDALMEGKPGSNAGDQAAFRGDNISEMAHYGLHRHFTGGSSVLMFGGGMKKAYVHGQTADERPLVAIKDPVSVTDLHATIMTAMGISPKTVYSIEGRPFYVTEDGKGLPVTQLFA</sequence>
<gene>
    <name evidence="1" type="ORF">A6X21_12400</name>
</gene>
<protein>
    <recommendedName>
        <fullName evidence="3">DUF1501 domain-containing protein</fullName>
    </recommendedName>
</protein>
<keyword evidence="2" id="KW-1185">Reference proteome</keyword>
<evidence type="ECO:0000313" key="1">
    <source>
        <dbReference type="EMBL" id="ODA28506.1"/>
    </source>
</evidence>
<evidence type="ECO:0008006" key="3">
    <source>
        <dbReference type="Google" id="ProtNLM"/>
    </source>
</evidence>
<dbReference type="STRING" id="1841610.A6X21_12400"/>
<dbReference type="Proteomes" id="UP000094828">
    <property type="component" value="Unassembled WGS sequence"/>
</dbReference>
<accession>A0A1C3E5H7</accession>
<proteinExistence type="predicted"/>
<reference evidence="1 2" key="1">
    <citation type="submission" date="2016-05" db="EMBL/GenBank/DDBJ databases">
        <title>Genomic and physiological characterization of Planctopirus sp. isolated from fresh water lake.</title>
        <authorList>
            <person name="Subhash Y."/>
            <person name="Ramana C."/>
        </authorList>
    </citation>
    <scope>NUCLEOTIDE SEQUENCE [LARGE SCALE GENOMIC DNA]</scope>
    <source>
        <strain evidence="1 2">JC280</strain>
    </source>
</reference>
<dbReference type="RefSeq" id="WP_068851699.1">
    <property type="nucleotide sequence ID" value="NZ_LYDR01000152.1"/>
</dbReference>
<dbReference type="InterPro" id="IPR006311">
    <property type="entry name" value="TAT_signal"/>
</dbReference>
<dbReference type="PANTHER" id="PTHR43737:SF1">
    <property type="entry name" value="DUF1501 DOMAIN-CONTAINING PROTEIN"/>
    <property type="match status" value="1"/>
</dbReference>